<evidence type="ECO:0000256" key="1">
    <source>
        <dbReference type="SAM" id="MobiDB-lite"/>
    </source>
</evidence>
<feature type="region of interest" description="Disordered" evidence="1">
    <location>
        <begin position="1"/>
        <end position="93"/>
    </location>
</feature>
<sequence>RRRAAVGAVRAARRAAAAGAARPHRRDGGRDEHPGVRAGDDRLLPVRLPDGRDRHPRDLRRLHPRRGDAARAARRRDQAQARAAHRGAAAADV</sequence>
<dbReference type="AlphaFoldDB" id="A0A699X9X7"/>
<dbReference type="EMBL" id="BKCJ011823829">
    <property type="protein sequence ID" value="GFD55963.1"/>
    <property type="molecule type" value="Genomic_DNA"/>
</dbReference>
<feature type="compositionally biased region" description="Basic and acidic residues" evidence="1">
    <location>
        <begin position="26"/>
        <end position="79"/>
    </location>
</feature>
<protein>
    <submittedName>
        <fullName evidence="2">Uncharacterized protein</fullName>
    </submittedName>
</protein>
<feature type="compositionally biased region" description="Low complexity" evidence="1">
    <location>
        <begin position="1"/>
        <end position="21"/>
    </location>
</feature>
<feature type="compositionally biased region" description="Low complexity" evidence="1">
    <location>
        <begin position="80"/>
        <end position="93"/>
    </location>
</feature>
<name>A0A699X9X7_TANCI</name>
<accession>A0A699X9X7</accession>
<gene>
    <name evidence="2" type="ORF">Tci_927932</name>
</gene>
<feature type="non-terminal residue" evidence="2">
    <location>
        <position position="93"/>
    </location>
</feature>
<comment type="caution">
    <text evidence="2">The sequence shown here is derived from an EMBL/GenBank/DDBJ whole genome shotgun (WGS) entry which is preliminary data.</text>
</comment>
<organism evidence="2">
    <name type="scientific">Tanacetum cinerariifolium</name>
    <name type="common">Dalmatian daisy</name>
    <name type="synonym">Chrysanthemum cinerariifolium</name>
    <dbReference type="NCBI Taxonomy" id="118510"/>
    <lineage>
        <taxon>Eukaryota</taxon>
        <taxon>Viridiplantae</taxon>
        <taxon>Streptophyta</taxon>
        <taxon>Embryophyta</taxon>
        <taxon>Tracheophyta</taxon>
        <taxon>Spermatophyta</taxon>
        <taxon>Magnoliopsida</taxon>
        <taxon>eudicotyledons</taxon>
        <taxon>Gunneridae</taxon>
        <taxon>Pentapetalae</taxon>
        <taxon>asterids</taxon>
        <taxon>campanulids</taxon>
        <taxon>Asterales</taxon>
        <taxon>Asteraceae</taxon>
        <taxon>Asteroideae</taxon>
        <taxon>Anthemideae</taxon>
        <taxon>Anthemidinae</taxon>
        <taxon>Tanacetum</taxon>
    </lineage>
</organism>
<proteinExistence type="predicted"/>
<feature type="non-terminal residue" evidence="2">
    <location>
        <position position="1"/>
    </location>
</feature>
<reference evidence="2" key="1">
    <citation type="journal article" date="2019" name="Sci. Rep.">
        <title>Draft genome of Tanacetum cinerariifolium, the natural source of mosquito coil.</title>
        <authorList>
            <person name="Yamashiro T."/>
            <person name="Shiraishi A."/>
            <person name="Satake H."/>
            <person name="Nakayama K."/>
        </authorList>
    </citation>
    <scope>NUCLEOTIDE SEQUENCE</scope>
</reference>
<evidence type="ECO:0000313" key="2">
    <source>
        <dbReference type="EMBL" id="GFD55963.1"/>
    </source>
</evidence>